<feature type="domain" description="Major facilitator superfamily (MFS) profile" evidence="7">
    <location>
        <begin position="159"/>
        <end position="602"/>
    </location>
</feature>
<evidence type="ECO:0000256" key="3">
    <source>
        <dbReference type="ARBA" id="ARBA00022989"/>
    </source>
</evidence>
<feature type="region of interest" description="Disordered" evidence="5">
    <location>
        <begin position="1"/>
        <end position="92"/>
    </location>
</feature>
<evidence type="ECO:0000256" key="5">
    <source>
        <dbReference type="SAM" id="MobiDB-lite"/>
    </source>
</evidence>
<comment type="subcellular location">
    <subcellularLocation>
        <location evidence="1">Membrane</location>
        <topology evidence="1">Multi-pass membrane protein</topology>
    </subcellularLocation>
</comment>
<dbReference type="CDD" id="cd17323">
    <property type="entry name" value="MFS_Tpo1_MDR_like"/>
    <property type="match status" value="1"/>
</dbReference>
<proteinExistence type="predicted"/>
<dbReference type="PANTHER" id="PTHR23502">
    <property type="entry name" value="MAJOR FACILITATOR SUPERFAMILY"/>
    <property type="match status" value="1"/>
</dbReference>
<evidence type="ECO:0000256" key="4">
    <source>
        <dbReference type="ARBA" id="ARBA00023136"/>
    </source>
</evidence>
<feature type="compositionally biased region" description="Basic and acidic residues" evidence="5">
    <location>
        <begin position="39"/>
        <end position="69"/>
    </location>
</feature>
<feature type="transmembrane region" description="Helical" evidence="6">
    <location>
        <begin position="220"/>
        <end position="239"/>
    </location>
</feature>
<keyword evidence="3 6" id="KW-1133">Transmembrane helix</keyword>
<feature type="transmembrane region" description="Helical" evidence="6">
    <location>
        <begin position="574"/>
        <end position="597"/>
    </location>
</feature>
<keyword evidence="2 6" id="KW-0812">Transmembrane</keyword>
<evidence type="ECO:0000313" key="8">
    <source>
        <dbReference type="EMBL" id="KXJ95293.1"/>
    </source>
</evidence>
<dbReference type="InParanoid" id="A0A136JDP7"/>
<feature type="transmembrane region" description="Helical" evidence="6">
    <location>
        <begin position="157"/>
        <end position="181"/>
    </location>
</feature>
<dbReference type="EMBL" id="KQ964246">
    <property type="protein sequence ID" value="KXJ95293.1"/>
    <property type="molecule type" value="Genomic_DNA"/>
</dbReference>
<feature type="region of interest" description="Disordered" evidence="5">
    <location>
        <begin position="123"/>
        <end position="145"/>
    </location>
</feature>
<dbReference type="FunFam" id="1.20.1250.20:FF:000011">
    <property type="entry name" value="MFS multidrug transporter, putative"/>
    <property type="match status" value="1"/>
</dbReference>
<feature type="transmembrane region" description="Helical" evidence="6">
    <location>
        <begin position="540"/>
        <end position="562"/>
    </location>
</feature>
<feature type="transmembrane region" description="Helical" evidence="6">
    <location>
        <begin position="314"/>
        <end position="334"/>
    </location>
</feature>
<dbReference type="GO" id="GO:0016020">
    <property type="term" value="C:membrane"/>
    <property type="evidence" value="ECO:0007669"/>
    <property type="project" value="UniProtKB-SubCell"/>
</dbReference>
<sequence>MGGATSFSNDGEPRTNTHHGNDQNLASAAALAAGGVMRPAEEIEKPHVHGDSDSDDAHSTASDDHDGPSRPRLQPIISRPSGSRPLSRAPSRTISLIHDGIETRHERSLSIDLADAELGPELQEKTTTTAPDPSDPDLVTWTEPGENPKTWPFARKWTVVFVASMFTLMSPLSSTIIAPGLTTIGEDFNIDDSVTQFLTLSIFILGFSFGPLLWGPASEIYGRVLVLQLTNGVFLAFNLGCGLSQNKEQLIVFRFLSGLTGSAALAIGGGIMGDLFAAEERGRAMSVYSLAPLLGPAVGPICGGFIVQYAQWRWAFYATTIFDALVQCAGFFLLRETYAPVLLAWKRNRLAKETGNDALHTPFERATGAGGGGPRSAAAIIRTAATRPFRMLATQVIVQFMALYLMYLYGVVYIMLTSFPGLWSGPEPKGYGMSISIGGLNYISLGLGFWAGAQTCAPSQDRIYAAMKRRNNGVGEPEFRVLMMAPGAVLTPIGLLIYGWTAEHRTHWIGPNAGAFVFGFGSIIGFNCVQTFLVDVYTRYAASAVGATTVLRGLAGFAFPLFAPRMYDRLGIGWSNTVLAAAAVAIGWPGPVFLWFYGKRLRARSPFAAGS</sequence>
<gene>
    <name evidence="8" type="ORF">Micbo1qcDRAFT_230574</name>
</gene>
<feature type="transmembrane region" description="Helical" evidence="6">
    <location>
        <begin position="439"/>
        <end position="458"/>
    </location>
</feature>
<dbReference type="AlphaFoldDB" id="A0A136JDP7"/>
<feature type="transmembrane region" description="Helical" evidence="6">
    <location>
        <begin position="251"/>
        <end position="275"/>
    </location>
</feature>
<name>A0A136JDP7_9PEZI</name>
<feature type="transmembrane region" description="Helical" evidence="6">
    <location>
        <begin position="479"/>
        <end position="501"/>
    </location>
</feature>
<organism evidence="8 9">
    <name type="scientific">Microdochium bolleyi</name>
    <dbReference type="NCBI Taxonomy" id="196109"/>
    <lineage>
        <taxon>Eukaryota</taxon>
        <taxon>Fungi</taxon>
        <taxon>Dikarya</taxon>
        <taxon>Ascomycota</taxon>
        <taxon>Pezizomycotina</taxon>
        <taxon>Sordariomycetes</taxon>
        <taxon>Xylariomycetidae</taxon>
        <taxon>Xylariales</taxon>
        <taxon>Microdochiaceae</taxon>
        <taxon>Microdochium</taxon>
    </lineage>
</organism>
<dbReference type="PROSITE" id="PS50850">
    <property type="entry name" value="MFS"/>
    <property type="match status" value="1"/>
</dbReference>
<dbReference type="InterPro" id="IPR011701">
    <property type="entry name" value="MFS"/>
</dbReference>
<feature type="compositionally biased region" description="Basic and acidic residues" evidence="5">
    <location>
        <begin position="11"/>
        <end position="21"/>
    </location>
</feature>
<reference evidence="9" key="1">
    <citation type="submission" date="2016-02" db="EMBL/GenBank/DDBJ databases">
        <title>Draft genome sequence of Microdochium bolleyi, a fungal endophyte of beachgrass.</title>
        <authorList>
            <consortium name="DOE Joint Genome Institute"/>
            <person name="David A.S."/>
            <person name="May G."/>
            <person name="Haridas S."/>
            <person name="Lim J."/>
            <person name="Wang M."/>
            <person name="Labutti K."/>
            <person name="Lipzen A."/>
            <person name="Barry K."/>
            <person name="Grigoriev I.V."/>
        </authorList>
    </citation>
    <scope>NUCLEOTIDE SEQUENCE [LARGE SCALE GENOMIC DNA]</scope>
    <source>
        <strain evidence="9">J235TASD1</strain>
    </source>
</reference>
<evidence type="ECO:0000259" key="7">
    <source>
        <dbReference type="PROSITE" id="PS50850"/>
    </source>
</evidence>
<dbReference type="SUPFAM" id="SSF103473">
    <property type="entry name" value="MFS general substrate transporter"/>
    <property type="match status" value="1"/>
</dbReference>
<dbReference type="InterPro" id="IPR020846">
    <property type="entry name" value="MFS_dom"/>
</dbReference>
<feature type="transmembrane region" description="Helical" evidence="6">
    <location>
        <begin position="513"/>
        <end position="533"/>
    </location>
</feature>
<keyword evidence="9" id="KW-1185">Reference proteome</keyword>
<evidence type="ECO:0000256" key="1">
    <source>
        <dbReference type="ARBA" id="ARBA00004141"/>
    </source>
</evidence>
<keyword evidence="4 6" id="KW-0472">Membrane</keyword>
<accession>A0A136JDP7</accession>
<dbReference type="OrthoDB" id="6770063at2759"/>
<dbReference type="Proteomes" id="UP000070501">
    <property type="component" value="Unassembled WGS sequence"/>
</dbReference>
<evidence type="ECO:0000313" key="9">
    <source>
        <dbReference type="Proteomes" id="UP000070501"/>
    </source>
</evidence>
<dbReference type="Gene3D" id="1.20.1250.20">
    <property type="entry name" value="MFS general substrate transporter like domains"/>
    <property type="match status" value="1"/>
</dbReference>
<dbReference type="Pfam" id="PF07690">
    <property type="entry name" value="MFS_1"/>
    <property type="match status" value="1"/>
</dbReference>
<evidence type="ECO:0000256" key="6">
    <source>
        <dbReference type="SAM" id="Phobius"/>
    </source>
</evidence>
<protein>
    <submittedName>
        <fullName evidence="8">Major facilitator superfamily domain-containing protein</fullName>
    </submittedName>
</protein>
<dbReference type="InterPro" id="IPR036259">
    <property type="entry name" value="MFS_trans_sf"/>
</dbReference>
<evidence type="ECO:0000256" key="2">
    <source>
        <dbReference type="ARBA" id="ARBA00022692"/>
    </source>
</evidence>
<dbReference type="PANTHER" id="PTHR23502:SF60">
    <property type="entry name" value="MAJOR FACILITATOR SUPERFAMILY (MFS) PROFILE DOMAIN-CONTAINING PROTEIN-RELATED"/>
    <property type="match status" value="1"/>
</dbReference>
<feature type="transmembrane region" description="Helical" evidence="6">
    <location>
        <begin position="287"/>
        <end position="308"/>
    </location>
</feature>
<dbReference type="GO" id="GO:0022857">
    <property type="term" value="F:transmembrane transporter activity"/>
    <property type="evidence" value="ECO:0007669"/>
    <property type="project" value="InterPro"/>
</dbReference>
<feature type="transmembrane region" description="Helical" evidence="6">
    <location>
        <begin position="396"/>
        <end position="419"/>
    </location>
</feature>
<feature type="transmembrane region" description="Helical" evidence="6">
    <location>
        <begin position="193"/>
        <end position="213"/>
    </location>
</feature>